<reference evidence="2" key="2">
    <citation type="submission" date="2020-09" db="EMBL/GenBank/DDBJ databases">
        <authorList>
            <person name="Sun Q."/>
            <person name="Zhou Y."/>
        </authorList>
    </citation>
    <scope>NUCLEOTIDE SEQUENCE</scope>
    <source>
        <strain evidence="2">CGMCC 4.7372</strain>
    </source>
</reference>
<organism evidence="2 3">
    <name type="scientific">Actinomyces gaoshouyii</name>
    <dbReference type="NCBI Taxonomy" id="1960083"/>
    <lineage>
        <taxon>Bacteria</taxon>
        <taxon>Bacillati</taxon>
        <taxon>Actinomycetota</taxon>
        <taxon>Actinomycetes</taxon>
        <taxon>Actinomycetales</taxon>
        <taxon>Actinomycetaceae</taxon>
        <taxon>Actinomyces</taxon>
    </lineage>
</organism>
<proteinExistence type="predicted"/>
<dbReference type="AlphaFoldDB" id="A0A8H9HC00"/>
<dbReference type="Proteomes" id="UP000614239">
    <property type="component" value="Unassembled WGS sequence"/>
</dbReference>
<evidence type="ECO:0000313" key="2">
    <source>
        <dbReference type="EMBL" id="GGO95726.1"/>
    </source>
</evidence>
<evidence type="ECO:0000313" key="3">
    <source>
        <dbReference type="Proteomes" id="UP000614239"/>
    </source>
</evidence>
<reference evidence="2" key="1">
    <citation type="journal article" date="2014" name="Int. J. Syst. Evol. Microbiol.">
        <title>Complete genome sequence of Corynebacterium casei LMG S-19264T (=DSM 44701T), isolated from a smear-ripened cheese.</title>
        <authorList>
            <consortium name="US DOE Joint Genome Institute (JGI-PGF)"/>
            <person name="Walter F."/>
            <person name="Albersmeier A."/>
            <person name="Kalinowski J."/>
            <person name="Ruckert C."/>
        </authorList>
    </citation>
    <scope>NUCLEOTIDE SEQUENCE</scope>
    <source>
        <strain evidence="2">CGMCC 4.7372</strain>
    </source>
</reference>
<keyword evidence="3" id="KW-1185">Reference proteome</keyword>
<evidence type="ECO:0000256" key="1">
    <source>
        <dbReference type="SAM" id="MobiDB-lite"/>
    </source>
</evidence>
<dbReference type="EMBL" id="BMNJ01000001">
    <property type="protein sequence ID" value="GGO95726.1"/>
    <property type="molecule type" value="Genomic_DNA"/>
</dbReference>
<accession>A0A8H9HC00</accession>
<comment type="caution">
    <text evidence="2">The sequence shown here is derived from an EMBL/GenBank/DDBJ whole genome shotgun (WGS) entry which is preliminary data.</text>
</comment>
<sequence length="59" mass="6172">MREPTRSSAAMAPSRCEMSRAPLATANGARDVGAARGSGCGRSRSHLAVPEALEGHHER</sequence>
<feature type="region of interest" description="Disordered" evidence="1">
    <location>
        <begin position="1"/>
        <end position="59"/>
    </location>
</feature>
<gene>
    <name evidence="2" type="ORF">GCM10011612_04270</name>
</gene>
<name>A0A8H9HC00_9ACTO</name>
<protein>
    <submittedName>
        <fullName evidence="2">Uncharacterized protein</fullName>
    </submittedName>
</protein>